<organism evidence="3">
    <name type="scientific">uncultured Mycobacterium sp</name>
    <dbReference type="NCBI Taxonomy" id="171292"/>
    <lineage>
        <taxon>Bacteria</taxon>
        <taxon>Bacillati</taxon>
        <taxon>Actinomycetota</taxon>
        <taxon>Actinomycetes</taxon>
        <taxon>Mycobacteriales</taxon>
        <taxon>Mycobacteriaceae</taxon>
        <taxon>Mycobacterium</taxon>
        <taxon>environmental samples</taxon>
    </lineage>
</organism>
<dbReference type="SMART" id="SM00939">
    <property type="entry name" value="PepX_C"/>
    <property type="match status" value="1"/>
</dbReference>
<dbReference type="PANTHER" id="PTHR43056">
    <property type="entry name" value="PEPTIDASE S9 PROLYL OLIGOPEPTIDASE"/>
    <property type="match status" value="1"/>
</dbReference>
<dbReference type="InterPro" id="IPR050585">
    <property type="entry name" value="Xaa-Pro_dipeptidyl-ppase/CocE"/>
</dbReference>
<evidence type="ECO:0000313" key="3">
    <source>
        <dbReference type="EMBL" id="SBS77385.1"/>
    </source>
</evidence>
<dbReference type="NCBIfam" id="TIGR00976">
    <property type="entry name" value="CocE_NonD"/>
    <property type="match status" value="2"/>
</dbReference>
<dbReference type="GO" id="GO:0008239">
    <property type="term" value="F:dipeptidyl-peptidase activity"/>
    <property type="evidence" value="ECO:0007669"/>
    <property type="project" value="InterPro"/>
</dbReference>
<dbReference type="Gene3D" id="2.60.120.260">
    <property type="entry name" value="Galactose-binding domain-like"/>
    <property type="match status" value="1"/>
</dbReference>
<keyword evidence="1 3" id="KW-0378">Hydrolase</keyword>
<dbReference type="SUPFAM" id="SSF53474">
    <property type="entry name" value="alpha/beta-Hydrolases"/>
    <property type="match status" value="1"/>
</dbReference>
<feature type="domain" description="Xaa-Pro dipeptidyl-peptidase C-terminal" evidence="2">
    <location>
        <begin position="318"/>
        <end position="539"/>
    </location>
</feature>
<dbReference type="InterPro" id="IPR029058">
    <property type="entry name" value="AB_hydrolase_fold"/>
</dbReference>
<name>A0A1Y5PFA0_9MYCO</name>
<reference evidence="3" key="1">
    <citation type="submission" date="2016-03" db="EMBL/GenBank/DDBJ databases">
        <authorList>
            <person name="Ploux O."/>
        </authorList>
    </citation>
    <scope>NUCLEOTIDE SEQUENCE</scope>
    <source>
        <strain evidence="3">UC10</strain>
    </source>
</reference>
<dbReference type="Pfam" id="PF08530">
    <property type="entry name" value="PepX_C"/>
    <property type="match status" value="1"/>
</dbReference>
<dbReference type="InterPro" id="IPR005674">
    <property type="entry name" value="CocE/Ser_esterase"/>
</dbReference>
<dbReference type="Gene3D" id="3.40.50.1820">
    <property type="entry name" value="alpha/beta hydrolase"/>
    <property type="match status" value="1"/>
</dbReference>
<dbReference type="Gene3D" id="1.10.3020.20">
    <property type="match status" value="1"/>
</dbReference>
<gene>
    <name evidence="3" type="ORF">MHPYR_420031</name>
</gene>
<proteinExistence type="predicted"/>
<dbReference type="AlphaFoldDB" id="A0A1Y5PFA0"/>
<protein>
    <submittedName>
        <fullName evidence="3">Hydrolase CocE/NonD family protein</fullName>
    </submittedName>
</protein>
<dbReference type="InterPro" id="IPR000383">
    <property type="entry name" value="Xaa-Pro-like_dom"/>
</dbReference>
<dbReference type="InterPro" id="IPR008979">
    <property type="entry name" value="Galactose-bd-like_sf"/>
</dbReference>
<sequence length="545" mass="60749">MAARYDRPWRRPGAVAYARQRIRAFLHPPITVVPAPADLIKDHDVAVRMRDGVTLRVNVYRPPGDGPFPVIVSAHPYGKDVLPRRTRRAWRLSFQFRIMNQPEPYQISSETGWEAPDPVTWVARGYVVVNADERGAGNSDGVGSLFTDDEARDVYDLIEWAGTQPWSNGRVGMLGVSYLAMSQYKAAALRPPHLAAICPWEGFTDAYRDFMMPGGIPECGFSVIWTAITRRNARLSVDLGARRQQHPLRDTWWQSITPDLARIEVPILACASFSDHNLHSQGSWRLIERAGSVERSAYAHRGGKWAVFYGDEAQRAQTAFFDRHLRGVDGPAPPRVRLEVRERRDAVVAVRDEQEWPLARTRWTALHLGDDGTLGDAEPTHAGTAAFGLRRQAVAFSHHFARDVEVTGPMHLRLRISLDGADDAHLFVGVEKWSGGQYVPFEGSYGYGRDRIADGLLRLALRDSLDALRPVRPGEIVDADIELSASSTLFRAGDELRLIIAGRYLEPFNPLFGHLPARYAASRKGRCIVHWGPGASALTIPVIPG</sequence>
<dbReference type="EMBL" id="FLQS01000037">
    <property type="protein sequence ID" value="SBS77385.1"/>
    <property type="molecule type" value="Genomic_DNA"/>
</dbReference>
<dbReference type="PANTHER" id="PTHR43056:SF10">
    <property type="entry name" value="COCE_NOND FAMILY, PUTATIVE (AFU_ORTHOLOGUE AFUA_7G00600)-RELATED"/>
    <property type="match status" value="1"/>
</dbReference>
<dbReference type="SUPFAM" id="SSF49785">
    <property type="entry name" value="Galactose-binding domain-like"/>
    <property type="match status" value="1"/>
</dbReference>
<dbReference type="Pfam" id="PF02129">
    <property type="entry name" value="Peptidase_S15"/>
    <property type="match status" value="1"/>
</dbReference>
<dbReference type="InterPro" id="IPR013736">
    <property type="entry name" value="Xaa-Pro_dipept_C"/>
</dbReference>
<accession>A0A1Y5PFA0</accession>
<evidence type="ECO:0000259" key="2">
    <source>
        <dbReference type="SMART" id="SM00939"/>
    </source>
</evidence>
<evidence type="ECO:0000256" key="1">
    <source>
        <dbReference type="ARBA" id="ARBA00022801"/>
    </source>
</evidence>